<evidence type="ECO:0000313" key="3">
    <source>
        <dbReference type="Proteomes" id="UP000215027"/>
    </source>
</evidence>
<dbReference type="KEGG" id="pbf:CFX0092_B0231"/>
<dbReference type="OrthoDB" id="136024at2"/>
<dbReference type="Gene3D" id="2.120.10.70">
    <property type="entry name" value="Fucose-specific lectin"/>
    <property type="match status" value="2"/>
</dbReference>
<accession>A0A160T947</accession>
<evidence type="ECO:0000256" key="1">
    <source>
        <dbReference type="SAM" id="SignalP"/>
    </source>
</evidence>
<feature type="chain" id="PRO_5007820257" evidence="1">
    <location>
        <begin position="29"/>
        <end position="714"/>
    </location>
</feature>
<sequence>MKLIRPTLAALIVALTLGLGLAPSGGAAAPLDIEPVPLPVWRHEVVDPGVAFTYLGVPSLALDPDGRPHAIYGQNGLFHTWRDAAGWQTETLLAPPAIVGQSAIAIDDAGRIIVVYETGGQVTVLARPPGGAWAMALPLPLPVGLHDLSLALDSAGRPHVAAGYSDDPAQSTIYLAAETAAGWTVEPAGAGHIVAAAVRLALDSHDRPVLLYGQVSSGAADNTLWLARQDDGGGWQREAVAQGCIISSKSLALDGQDMAHVVYSEHCDRRLSYARELEEDWDVALLADDGVWPSLALDAAGRPHVVYGVLDTGQVYAVLTDAGWETTVIRPGVNPELHNTLLLDAAGAAPPVAHPVAHIAAIDGDLLYTSNAGGAWQTTPLAAPETAGTHNALGLDSADTPYVFYDKAEAGELWWGTKTEPGWTTERLAEVATLNLEIAAAVDTQNRPHVAYLDAGAGQLVAGVREVGAWSWATVDDSAAGTHLALAVGSDDRPQLILVRDGDVVYWFKDGDEWQSEPAGGPNVMVSNAWLALDSLNRPHVVYSGGAAATYAVRLPDGGWAVETLPFNSVGGLALGPGDKPYLLHVTATGGRSGVDYAQSTLRLAEQVGAAWLETPLATYTAWSNPRATLAVSDQGEVYVVYRDVMGDLHLRQRDAAGVWQSVAETWGTGEDSALLMGHDGQPRLLTHYRSSLNLWTREIRLLDRHVLLPIVTR</sequence>
<organism evidence="2 3">
    <name type="scientific">Candidatus Promineifilum breve</name>
    <dbReference type="NCBI Taxonomy" id="1806508"/>
    <lineage>
        <taxon>Bacteria</taxon>
        <taxon>Bacillati</taxon>
        <taxon>Chloroflexota</taxon>
        <taxon>Ardenticatenia</taxon>
        <taxon>Candidatus Promineifilales</taxon>
        <taxon>Candidatus Promineifilaceae</taxon>
        <taxon>Candidatus Promineifilum</taxon>
    </lineage>
</organism>
<dbReference type="RefSeq" id="WP_095045134.1">
    <property type="nucleotide sequence ID" value="NZ_LN890656.1"/>
</dbReference>
<keyword evidence="1" id="KW-0732">Signal</keyword>
<dbReference type="EMBL" id="LN890656">
    <property type="protein sequence ID" value="CUS05765.1"/>
    <property type="molecule type" value="Genomic_DNA"/>
</dbReference>
<reference evidence="2" key="1">
    <citation type="submission" date="2016-01" db="EMBL/GenBank/DDBJ databases">
        <authorList>
            <person name="Mcilroy J.S."/>
            <person name="Karst M S."/>
            <person name="Albertsen M."/>
        </authorList>
    </citation>
    <scope>NUCLEOTIDE SEQUENCE</scope>
    <source>
        <strain evidence="2">Cfx-K</strain>
    </source>
</reference>
<proteinExistence type="predicted"/>
<protein>
    <submittedName>
        <fullName evidence="2">Uncharacterized protein</fullName>
    </submittedName>
</protein>
<name>A0A160T947_9CHLR</name>
<keyword evidence="3" id="KW-1185">Reference proteome</keyword>
<feature type="signal peptide" evidence="1">
    <location>
        <begin position="1"/>
        <end position="28"/>
    </location>
</feature>
<gene>
    <name evidence="2" type="ORF">CFX0092_B0231</name>
</gene>
<evidence type="ECO:0000313" key="2">
    <source>
        <dbReference type="EMBL" id="CUS05765.1"/>
    </source>
</evidence>
<dbReference type="SUPFAM" id="SSF89372">
    <property type="entry name" value="Fucose-specific lectin"/>
    <property type="match status" value="2"/>
</dbReference>
<dbReference type="AlphaFoldDB" id="A0A160T947"/>
<dbReference type="Proteomes" id="UP000215027">
    <property type="component" value="Chromosome II"/>
</dbReference>